<dbReference type="Gene3D" id="1.20.120.1750">
    <property type="match status" value="1"/>
</dbReference>
<feature type="compositionally biased region" description="Acidic residues" evidence="16">
    <location>
        <begin position="1042"/>
        <end position="1069"/>
    </location>
</feature>
<evidence type="ECO:0000256" key="9">
    <source>
        <dbReference type="ARBA" id="ARBA00022771"/>
    </source>
</evidence>
<dbReference type="Proteomes" id="UP001591681">
    <property type="component" value="Unassembled WGS sequence"/>
</dbReference>
<evidence type="ECO:0000259" key="18">
    <source>
        <dbReference type="PROSITE" id="PS50089"/>
    </source>
</evidence>
<dbReference type="Gene3D" id="2.20.25.20">
    <property type="match status" value="1"/>
</dbReference>
<feature type="compositionally biased region" description="Gly residues" evidence="16">
    <location>
        <begin position="212"/>
        <end position="236"/>
    </location>
</feature>
<keyword evidence="13 17" id="KW-0472">Membrane</keyword>
<dbReference type="InterPro" id="IPR002867">
    <property type="entry name" value="IBR_dom"/>
</dbReference>
<feature type="region of interest" description="Disordered" evidence="16">
    <location>
        <begin position="55"/>
        <end position="267"/>
    </location>
</feature>
<protein>
    <recommendedName>
        <fullName evidence="4">RBR-type E3 ubiquitin transferase</fullName>
        <ecNumber evidence="4">2.3.2.31</ecNumber>
    </recommendedName>
</protein>
<feature type="compositionally biased region" description="Low complexity" evidence="16">
    <location>
        <begin position="77"/>
        <end position="88"/>
    </location>
</feature>
<keyword evidence="8" id="KW-0677">Repeat</keyword>
<evidence type="ECO:0000256" key="7">
    <source>
        <dbReference type="ARBA" id="ARBA00022723"/>
    </source>
</evidence>
<keyword evidence="11" id="KW-0862">Zinc</keyword>
<keyword evidence="5" id="KW-0808">Transferase</keyword>
<feature type="region of interest" description="Disordered" evidence="16">
    <location>
        <begin position="941"/>
        <end position="1009"/>
    </location>
</feature>
<comment type="caution">
    <text evidence="20">The sequence shown here is derived from an EMBL/GenBank/DDBJ whole genome shotgun (WGS) entry which is preliminary data.</text>
</comment>
<keyword evidence="9 15" id="KW-0863">Zinc-finger</keyword>
<dbReference type="GO" id="GO:0061630">
    <property type="term" value="F:ubiquitin protein ligase activity"/>
    <property type="evidence" value="ECO:0007669"/>
    <property type="project" value="UniProtKB-EC"/>
</dbReference>
<dbReference type="InterPro" id="IPR044066">
    <property type="entry name" value="TRIAD_supradom"/>
</dbReference>
<evidence type="ECO:0000256" key="3">
    <source>
        <dbReference type="ARBA" id="ARBA00004906"/>
    </source>
</evidence>
<gene>
    <name evidence="20" type="ORF">ACEWY4_024252</name>
</gene>
<feature type="compositionally biased region" description="Basic and acidic residues" evidence="16">
    <location>
        <begin position="1"/>
        <end position="13"/>
    </location>
</feature>
<evidence type="ECO:0000313" key="21">
    <source>
        <dbReference type="Proteomes" id="UP001591681"/>
    </source>
</evidence>
<sequence length="1106" mass="114002">MKCCYTDDLKEPADCPSPPAPSTTPLAAPGPVSSGGRLGVGRLPACLDALRSPLRSLPLSPLSPLSSLAAPSPPSPSSSSSSSSSSSPFRPPTHVPHAAAGQAGPSVEMSVQQQHRRPSDQDQDPDREQAGPSDRDSQTQNPARGGHGTGEGEAEGSERELQSACSSTSLPSARKTPKKRRLSLRSLFRRRPRDPKRPQKSRSSGPDPLGGDAAGGGEGGGGDGGGVEGGGGGGGLQDTALGGEAACAGPSSSSSSSATPGGGGGIGGGGGQELLECPLCLLRHGRERFPDIMTCAHRSCADCLRQYLRIEISESRVNISCPECAERFNPHDIRAILADRALMDKYEEFMLRRWLAADPDCRWCPAPDCGYAVIAFGCASCPKITCGREGCGTEFCYHCKQLWHPNQTCDAARQQRAHSLRLRPFRSSSLSYSQESGAAADDIKPCPRCAAYIIKMNDGSCNHMTCAVCGCEFCWLCMKEISDLHYLSPSGCTFWGKKPWSRKKKILWQLGTLVGAPVGIALIAGIAIPAMIIGIPVYVGRKIHNRYEGKDISKHKRNLVIAGGVTLSVIVSPVVAAVTVGIGVPIMLAYVYGVVPISLCRSGGCGVSAGNGKGVRIEFDDENDMNAGSGAVATDTTSVAETRHNPSLGEGSVGGLTGSLSASGSHMERIGAMRDNLSENASTMALAGASITGSLSGSTVGNCFNRLEVQADVQKERCSLSGESGTVSLGTISDNASTKAMAGSILNAYMPLDSREGSLEVQVDVESKRCKLRHHSGSSSLDDAGSTGRSGGGGGGGGGSGATGGSGGGGGGLGGCYCSSGCPHSSSSTSTRPAKEASSRKKSKGKQRKRSSSGGGGGGSRRSGGARGGGDDLDAHLLDQRSTHSSEPDSPSPSPPSLSGSLPSVADSHCSHFSELSGGGGGGGLGGSDVDACRPTCCPHHHHHHHYHHHHHHHHQHQHHHEAPSCSRHPAGGGPTSASPPPEPEHSQADPSPHSSSGGGGLGGGATGGTSVPPVGVLALRYIAEESVGLMLAAELDSCVGGEEEEDEGGEEEVEEEEEEEGEEEEGEEERVGVETPLTPLKERNNNNLPPSPASSPRHPCIQTDI</sequence>
<dbReference type="AlphaFoldDB" id="A0ABD1IZZ4"/>
<feature type="compositionally biased region" description="Gly residues" evidence="16">
    <location>
        <begin position="997"/>
        <end position="1008"/>
    </location>
</feature>
<dbReference type="Pfam" id="PF01485">
    <property type="entry name" value="IBR"/>
    <property type="match status" value="1"/>
</dbReference>
<feature type="region of interest" description="Disordered" evidence="16">
    <location>
        <begin position="1"/>
        <end position="41"/>
    </location>
</feature>
<dbReference type="SMART" id="SM00184">
    <property type="entry name" value="RING"/>
    <property type="match status" value="1"/>
</dbReference>
<evidence type="ECO:0000256" key="11">
    <source>
        <dbReference type="ARBA" id="ARBA00022833"/>
    </source>
</evidence>
<evidence type="ECO:0000256" key="10">
    <source>
        <dbReference type="ARBA" id="ARBA00022786"/>
    </source>
</evidence>
<feature type="region of interest" description="Disordered" evidence="16">
    <location>
        <begin position="824"/>
        <end position="914"/>
    </location>
</feature>
<evidence type="ECO:0000259" key="19">
    <source>
        <dbReference type="PROSITE" id="PS51873"/>
    </source>
</evidence>
<dbReference type="SMART" id="SM00647">
    <property type="entry name" value="IBR"/>
    <property type="match status" value="2"/>
</dbReference>
<comment type="catalytic activity">
    <reaction evidence="1">
        <text>[E2 ubiquitin-conjugating enzyme]-S-ubiquitinyl-L-cysteine + [acceptor protein]-L-lysine = [E2 ubiquitin-conjugating enzyme]-L-cysteine + [acceptor protein]-N(6)-ubiquitinyl-L-lysine.</text>
        <dbReference type="EC" id="2.3.2.31"/>
    </reaction>
</comment>
<dbReference type="GO" id="GO:0008270">
    <property type="term" value="F:zinc ion binding"/>
    <property type="evidence" value="ECO:0007669"/>
    <property type="project" value="UniProtKB-KW"/>
</dbReference>
<organism evidence="20 21">
    <name type="scientific">Coilia grayii</name>
    <name type="common">Gray's grenadier anchovy</name>
    <dbReference type="NCBI Taxonomy" id="363190"/>
    <lineage>
        <taxon>Eukaryota</taxon>
        <taxon>Metazoa</taxon>
        <taxon>Chordata</taxon>
        <taxon>Craniata</taxon>
        <taxon>Vertebrata</taxon>
        <taxon>Euteleostomi</taxon>
        <taxon>Actinopterygii</taxon>
        <taxon>Neopterygii</taxon>
        <taxon>Teleostei</taxon>
        <taxon>Clupei</taxon>
        <taxon>Clupeiformes</taxon>
        <taxon>Clupeoidei</taxon>
        <taxon>Engraulidae</taxon>
        <taxon>Coilinae</taxon>
        <taxon>Coilia</taxon>
    </lineage>
</organism>
<keyword evidence="7" id="KW-0479">Metal-binding</keyword>
<feature type="compositionally biased region" description="Low complexity" evidence="16">
    <location>
        <begin position="55"/>
        <end position="70"/>
    </location>
</feature>
<evidence type="ECO:0000256" key="5">
    <source>
        <dbReference type="ARBA" id="ARBA00022679"/>
    </source>
</evidence>
<evidence type="ECO:0000256" key="4">
    <source>
        <dbReference type="ARBA" id="ARBA00012251"/>
    </source>
</evidence>
<dbReference type="PANTHER" id="PTHR11685">
    <property type="entry name" value="RBR FAMILY RING FINGER AND IBR DOMAIN-CONTAINING"/>
    <property type="match status" value="1"/>
</dbReference>
<dbReference type="CDD" id="cd20355">
    <property type="entry name" value="Rcat_RBR_RNF19"/>
    <property type="match status" value="1"/>
</dbReference>
<feature type="transmembrane region" description="Helical" evidence="17">
    <location>
        <begin position="559"/>
        <end position="592"/>
    </location>
</feature>
<keyword evidence="12 17" id="KW-1133">Transmembrane helix</keyword>
<feature type="domain" description="RING-type" evidence="18">
    <location>
        <begin position="277"/>
        <end position="324"/>
    </location>
</feature>
<evidence type="ECO:0000256" key="12">
    <source>
        <dbReference type="ARBA" id="ARBA00022989"/>
    </source>
</evidence>
<dbReference type="Gene3D" id="3.30.40.10">
    <property type="entry name" value="Zinc/RING finger domain, C3HC4 (zinc finger)"/>
    <property type="match status" value="1"/>
</dbReference>
<evidence type="ECO:0000256" key="13">
    <source>
        <dbReference type="ARBA" id="ARBA00023136"/>
    </source>
</evidence>
<reference evidence="20 21" key="1">
    <citation type="submission" date="2024-09" db="EMBL/GenBank/DDBJ databases">
        <title>A chromosome-level genome assembly of Gray's grenadier anchovy, Coilia grayii.</title>
        <authorList>
            <person name="Fu Z."/>
        </authorList>
    </citation>
    <scope>NUCLEOTIDE SEQUENCE [LARGE SCALE GENOMIC DNA]</scope>
    <source>
        <strain evidence="20">G4</strain>
        <tissue evidence="20">Muscle</tissue>
    </source>
</reference>
<dbReference type="PROSITE" id="PS51873">
    <property type="entry name" value="TRIAD"/>
    <property type="match status" value="1"/>
</dbReference>
<dbReference type="Pfam" id="PF22191">
    <property type="entry name" value="IBR_1"/>
    <property type="match status" value="1"/>
</dbReference>
<comment type="pathway">
    <text evidence="3">Protein modification; protein ubiquitination.</text>
</comment>
<feature type="compositionally biased region" description="Low complexity" evidence="16">
    <location>
        <begin position="237"/>
        <end position="259"/>
    </location>
</feature>
<feature type="transmembrane region" description="Helical" evidence="17">
    <location>
        <begin position="506"/>
        <end position="539"/>
    </location>
</feature>
<feature type="compositionally biased region" description="Basic and acidic residues" evidence="16">
    <location>
        <begin position="869"/>
        <end position="887"/>
    </location>
</feature>
<feature type="compositionally biased region" description="Gly residues" evidence="16">
    <location>
        <begin position="788"/>
        <end position="800"/>
    </location>
</feature>
<feature type="compositionally biased region" description="Basic and acidic residues" evidence="16">
    <location>
        <begin position="117"/>
        <end position="137"/>
    </location>
</feature>
<comment type="subcellular location">
    <subcellularLocation>
        <location evidence="2">Membrane</location>
        <topology evidence="2">Multi-pass membrane protein</topology>
    </subcellularLocation>
</comment>
<evidence type="ECO:0000256" key="2">
    <source>
        <dbReference type="ARBA" id="ARBA00004141"/>
    </source>
</evidence>
<feature type="region of interest" description="Disordered" evidence="16">
    <location>
        <begin position="769"/>
        <end position="800"/>
    </location>
</feature>
<dbReference type="EC" id="2.3.2.31" evidence="4"/>
<proteinExistence type="inferred from homology"/>
<evidence type="ECO:0000256" key="6">
    <source>
        <dbReference type="ARBA" id="ARBA00022692"/>
    </source>
</evidence>
<comment type="similarity">
    <text evidence="14">Belongs to the RBR family. RNF19 subfamily.</text>
</comment>
<evidence type="ECO:0000313" key="20">
    <source>
        <dbReference type="EMBL" id="KAL2080459.1"/>
    </source>
</evidence>
<keyword evidence="6 17" id="KW-0812">Transmembrane</keyword>
<dbReference type="InterPro" id="IPR031127">
    <property type="entry name" value="E3_UB_ligase_RBR"/>
</dbReference>
<dbReference type="SUPFAM" id="SSF57850">
    <property type="entry name" value="RING/U-box"/>
    <property type="match status" value="3"/>
</dbReference>
<name>A0ABD1IZZ4_9TELE</name>
<keyword evidence="21" id="KW-1185">Reference proteome</keyword>
<feature type="compositionally biased region" description="Basic residues" evidence="16">
    <location>
        <begin position="175"/>
        <end position="200"/>
    </location>
</feature>
<dbReference type="EMBL" id="JBHFQA010000021">
    <property type="protein sequence ID" value="KAL2080459.1"/>
    <property type="molecule type" value="Genomic_DNA"/>
</dbReference>
<evidence type="ECO:0000256" key="16">
    <source>
        <dbReference type="SAM" id="MobiDB-lite"/>
    </source>
</evidence>
<feature type="region of interest" description="Disordered" evidence="16">
    <location>
        <begin position="1035"/>
        <end position="1106"/>
    </location>
</feature>
<dbReference type="FunFam" id="3.30.40.10:FF:000052">
    <property type="entry name" value="RBR-type E3 ubiquitin transferase"/>
    <property type="match status" value="1"/>
</dbReference>
<dbReference type="PROSITE" id="PS50089">
    <property type="entry name" value="ZF_RING_2"/>
    <property type="match status" value="1"/>
</dbReference>
<evidence type="ECO:0000256" key="14">
    <source>
        <dbReference type="ARBA" id="ARBA00061087"/>
    </source>
</evidence>
<dbReference type="FunFam" id="2.20.25.20:FF:000004">
    <property type="entry name" value="RBR-type E3 ubiquitin transferase"/>
    <property type="match status" value="1"/>
</dbReference>
<keyword evidence="10" id="KW-0833">Ubl conjugation pathway</keyword>
<evidence type="ECO:0000256" key="17">
    <source>
        <dbReference type="SAM" id="Phobius"/>
    </source>
</evidence>
<feature type="compositionally biased region" description="Basic residues" evidence="16">
    <location>
        <begin position="840"/>
        <end position="851"/>
    </location>
</feature>
<feature type="compositionally biased region" description="Basic residues" evidence="16">
    <location>
        <begin position="941"/>
        <end position="960"/>
    </location>
</feature>
<feature type="compositionally biased region" description="Gly residues" evidence="16">
    <location>
        <begin position="853"/>
        <end position="868"/>
    </location>
</feature>
<evidence type="ECO:0000256" key="15">
    <source>
        <dbReference type="PROSITE-ProRule" id="PRU00175"/>
    </source>
</evidence>
<feature type="domain" description="RING-type" evidence="19">
    <location>
        <begin position="273"/>
        <end position="496"/>
    </location>
</feature>
<dbReference type="GO" id="GO:0016020">
    <property type="term" value="C:membrane"/>
    <property type="evidence" value="ECO:0007669"/>
    <property type="project" value="UniProtKB-SubCell"/>
</dbReference>
<dbReference type="InterPro" id="IPR013083">
    <property type="entry name" value="Znf_RING/FYVE/PHD"/>
</dbReference>
<dbReference type="InterPro" id="IPR001841">
    <property type="entry name" value="Znf_RING"/>
</dbReference>
<dbReference type="FunFam" id="1.20.120.1750:FF:000001">
    <property type="entry name" value="RBR-type E3 ubiquitin transferase"/>
    <property type="match status" value="1"/>
</dbReference>
<evidence type="ECO:0000256" key="1">
    <source>
        <dbReference type="ARBA" id="ARBA00001798"/>
    </source>
</evidence>
<accession>A0ABD1IZZ4</accession>
<evidence type="ECO:0000256" key="8">
    <source>
        <dbReference type="ARBA" id="ARBA00022737"/>
    </source>
</evidence>